<feature type="transmembrane region" description="Helical" evidence="7">
    <location>
        <begin position="120"/>
        <end position="143"/>
    </location>
</feature>
<feature type="transmembrane region" description="Helical" evidence="7">
    <location>
        <begin position="309"/>
        <end position="335"/>
    </location>
</feature>
<dbReference type="SUPFAM" id="SSF161098">
    <property type="entry name" value="MetI-like"/>
    <property type="match status" value="1"/>
</dbReference>
<dbReference type="EMBL" id="UINC01012142">
    <property type="protein sequence ID" value="SVA53192.1"/>
    <property type="molecule type" value="Genomic_DNA"/>
</dbReference>
<reference evidence="9" key="1">
    <citation type="submission" date="2018-05" db="EMBL/GenBank/DDBJ databases">
        <authorList>
            <person name="Lanie J.A."/>
            <person name="Ng W.-L."/>
            <person name="Kazmierczak K.M."/>
            <person name="Andrzejewski T.M."/>
            <person name="Davidsen T.M."/>
            <person name="Wayne K.J."/>
            <person name="Tettelin H."/>
            <person name="Glass J.I."/>
            <person name="Rusch D."/>
            <person name="Podicherti R."/>
            <person name="Tsui H.-C.T."/>
            <person name="Winkler M.E."/>
        </authorList>
    </citation>
    <scope>NUCLEOTIDE SEQUENCE</scope>
</reference>
<evidence type="ECO:0000256" key="6">
    <source>
        <dbReference type="ARBA" id="ARBA00023136"/>
    </source>
</evidence>
<keyword evidence="5 7" id="KW-1133">Transmembrane helix</keyword>
<dbReference type="GO" id="GO:0055085">
    <property type="term" value="P:transmembrane transport"/>
    <property type="evidence" value="ECO:0007669"/>
    <property type="project" value="InterPro"/>
</dbReference>
<dbReference type="AlphaFoldDB" id="A0A381WL83"/>
<dbReference type="GO" id="GO:0005886">
    <property type="term" value="C:plasma membrane"/>
    <property type="evidence" value="ECO:0007669"/>
    <property type="project" value="UniProtKB-SubCell"/>
</dbReference>
<feature type="transmembrane region" description="Helical" evidence="7">
    <location>
        <begin position="155"/>
        <end position="180"/>
    </location>
</feature>
<dbReference type="InterPro" id="IPR000515">
    <property type="entry name" value="MetI-like"/>
</dbReference>
<dbReference type="GO" id="GO:0042884">
    <property type="term" value="P:microcin transport"/>
    <property type="evidence" value="ECO:0007669"/>
    <property type="project" value="TreeGrafter"/>
</dbReference>
<evidence type="ECO:0000313" key="9">
    <source>
        <dbReference type="EMBL" id="SVA53192.1"/>
    </source>
</evidence>
<comment type="subcellular location">
    <subcellularLocation>
        <location evidence="1">Cell membrane</location>
        <topology evidence="1">Multi-pass membrane protein</topology>
    </subcellularLocation>
</comment>
<keyword evidence="6 7" id="KW-0472">Membrane</keyword>
<dbReference type="InterPro" id="IPR035906">
    <property type="entry name" value="MetI-like_sf"/>
</dbReference>
<dbReference type="PANTHER" id="PTHR30465:SF66">
    <property type="entry name" value="INNER MEMBRANE ABC TRANSPORTER PERMEASE PROTEIN YEJB"/>
    <property type="match status" value="1"/>
</dbReference>
<organism evidence="9">
    <name type="scientific">marine metagenome</name>
    <dbReference type="NCBI Taxonomy" id="408172"/>
    <lineage>
        <taxon>unclassified sequences</taxon>
        <taxon>metagenomes</taxon>
        <taxon>ecological metagenomes</taxon>
    </lineage>
</organism>
<evidence type="ECO:0000256" key="2">
    <source>
        <dbReference type="ARBA" id="ARBA00022448"/>
    </source>
</evidence>
<sequence length="343" mass="37847">MTSYFIRRLLLVIPTFVGVTMLVFCLTRLVPGGPIERALNDALLAGGDRGSAIIQNVGAGGSVLSEAQLDQLRVYYGFDKPVLVSYFDWLRKVFVLDLGVSTRYNEPVWDTIRGRFPISIFYGLTTLILTYGICIPLGVAKAIKHTSYFDNISSGIVFFGYAIPSYVVAIALLTFFSSYLELFPLGGFVSNSYDQMTFWSKIKDITHHAVLPLLSYMAGSFAVTTFMMKNSLMDNLSSDYVRTAIAKGLSFQQAVIRHAMRNSLIPIATSFGSNISLILTGSFLIEKIFNIDGFGLLGFESLVERDYPVVMGILVISSLLFMIGNILSDVCVALVDPRVKFGK</sequence>
<keyword evidence="4 7" id="KW-0812">Transmembrane</keyword>
<dbReference type="Gene3D" id="1.10.3720.10">
    <property type="entry name" value="MetI-like"/>
    <property type="match status" value="1"/>
</dbReference>
<dbReference type="PANTHER" id="PTHR30465">
    <property type="entry name" value="INNER MEMBRANE ABC TRANSPORTER"/>
    <property type="match status" value="1"/>
</dbReference>
<name>A0A381WL83_9ZZZZ</name>
<feature type="transmembrane region" description="Helical" evidence="7">
    <location>
        <begin position="209"/>
        <end position="228"/>
    </location>
</feature>
<evidence type="ECO:0000256" key="7">
    <source>
        <dbReference type="SAM" id="Phobius"/>
    </source>
</evidence>
<accession>A0A381WL83</accession>
<dbReference type="CDD" id="cd06261">
    <property type="entry name" value="TM_PBP2"/>
    <property type="match status" value="1"/>
</dbReference>
<keyword evidence="3" id="KW-1003">Cell membrane</keyword>
<proteinExistence type="predicted"/>
<dbReference type="Pfam" id="PF00528">
    <property type="entry name" value="BPD_transp_1"/>
    <property type="match status" value="1"/>
</dbReference>
<dbReference type="PROSITE" id="PS50928">
    <property type="entry name" value="ABC_TM1"/>
    <property type="match status" value="1"/>
</dbReference>
<feature type="transmembrane region" description="Helical" evidence="7">
    <location>
        <begin position="9"/>
        <end position="30"/>
    </location>
</feature>
<evidence type="ECO:0000256" key="1">
    <source>
        <dbReference type="ARBA" id="ARBA00004651"/>
    </source>
</evidence>
<protein>
    <recommendedName>
        <fullName evidence="8">ABC transmembrane type-1 domain-containing protein</fullName>
    </recommendedName>
</protein>
<feature type="transmembrane region" description="Helical" evidence="7">
    <location>
        <begin position="264"/>
        <end position="289"/>
    </location>
</feature>
<gene>
    <name evidence="9" type="ORF">METZ01_LOCUS106046</name>
</gene>
<evidence type="ECO:0000259" key="8">
    <source>
        <dbReference type="PROSITE" id="PS50928"/>
    </source>
</evidence>
<keyword evidence="2" id="KW-0813">Transport</keyword>
<evidence type="ECO:0000256" key="4">
    <source>
        <dbReference type="ARBA" id="ARBA00022692"/>
    </source>
</evidence>
<evidence type="ECO:0000256" key="3">
    <source>
        <dbReference type="ARBA" id="ARBA00022475"/>
    </source>
</evidence>
<evidence type="ECO:0000256" key="5">
    <source>
        <dbReference type="ARBA" id="ARBA00022989"/>
    </source>
</evidence>
<feature type="domain" description="ABC transmembrane type-1" evidence="8">
    <location>
        <begin position="116"/>
        <end position="328"/>
    </location>
</feature>